<proteinExistence type="predicted"/>
<keyword evidence="1" id="KW-0175">Coiled coil</keyword>
<dbReference type="SUPFAM" id="SSF52540">
    <property type="entry name" value="P-loop containing nucleoside triphosphate hydrolases"/>
    <property type="match status" value="1"/>
</dbReference>
<protein>
    <submittedName>
        <fullName evidence="3">AAA domain-containing protein</fullName>
    </submittedName>
</protein>
<dbReference type="Proteomes" id="UP000219453">
    <property type="component" value="Unassembled WGS sequence"/>
</dbReference>
<dbReference type="InterPro" id="IPR027417">
    <property type="entry name" value="P-loop_NTPase"/>
</dbReference>
<dbReference type="EMBL" id="OBEJ01000004">
    <property type="protein sequence ID" value="SNZ17012.1"/>
    <property type="molecule type" value="Genomic_DNA"/>
</dbReference>
<dbReference type="GO" id="GO:0006302">
    <property type="term" value="P:double-strand break repair"/>
    <property type="evidence" value="ECO:0007669"/>
    <property type="project" value="InterPro"/>
</dbReference>
<dbReference type="PANTHER" id="PTHR45615">
    <property type="entry name" value="MYOSIN HEAVY CHAIN, NON-MUSCLE"/>
    <property type="match status" value="1"/>
</dbReference>
<dbReference type="PANTHER" id="PTHR45615:SF80">
    <property type="entry name" value="GRIP DOMAIN-CONTAINING PROTEIN"/>
    <property type="match status" value="1"/>
</dbReference>
<dbReference type="RefSeq" id="WP_097009747.1">
    <property type="nucleotide sequence ID" value="NZ_OBEJ01000004.1"/>
</dbReference>
<gene>
    <name evidence="3" type="ORF">SAMN06269185_2850</name>
</gene>
<sequence length="656" mass="75047">MSQKQPKQQTATLRVRNVGGIDETELSIEPGVTALTGRNATNRTSLLQAFMAALGSDAATLKADAEEGRAELEIGGETYDRTLTRAGSSIVTDGEPYLEDPQQAELFAFLLESNDARRAVMTKGDLREIILQPVDTEAIESNIRRRANEKREITQDIERLDDLKDRLPELEEERTKLESKIDDKRSELEDVQETIEATDAEQQEQSDKPDELDEKLDELSELRSSLEDVRFDLETERESLEAIQDNRAELLDEREALSVDDTRDVSEIEAEIERLQSREQSLDEAVRQLQNIVQFNEEMLEGTHPEVREALSTEDDSGTLTDQLVDDGVVTCWTCGSEVERETIEATIDRVRSLQQSKLNEQKQVEDEIETLRADRDEIEQVRERKERLTREIESADNEIETREERIEELREQRSELEADIELVEDEVDELESETSEQDDADEGESLLDLNKRANQLEFELGRLERELETTVEEIEEIEAELETESELKERREEIVEELETLRTRIERIEQDAIDSFNEQMDALLDVLAYDNLARIWIERVADTGSSGGRGVEQASFSLHVVRSTDDGQAYEDTIDHLSESEREVTGLVFALAGYLAHEVYETVPFMLLDSLEAIDSDRIALLIEHFEEFTDFLVVALLPEDSAALPDRHDRIREI</sequence>
<feature type="compositionally biased region" description="Acidic residues" evidence="2">
    <location>
        <begin position="197"/>
        <end position="216"/>
    </location>
</feature>
<reference evidence="3 4" key="1">
    <citation type="submission" date="2017-09" db="EMBL/GenBank/DDBJ databases">
        <authorList>
            <person name="Ehlers B."/>
            <person name="Leendertz F.H."/>
        </authorList>
    </citation>
    <scope>NUCLEOTIDE SEQUENCE [LARGE SCALE GENOMIC DNA]</scope>
    <source>
        <strain evidence="3 4">DSM 27208</strain>
    </source>
</reference>
<dbReference type="Gene3D" id="3.40.50.300">
    <property type="entry name" value="P-loop containing nucleotide triphosphate hydrolases"/>
    <property type="match status" value="2"/>
</dbReference>
<organism evidence="3 4">
    <name type="scientific">Natronoarchaeum philippinense</name>
    <dbReference type="NCBI Taxonomy" id="558529"/>
    <lineage>
        <taxon>Archaea</taxon>
        <taxon>Methanobacteriati</taxon>
        <taxon>Methanobacteriota</taxon>
        <taxon>Stenosarchaea group</taxon>
        <taxon>Halobacteria</taxon>
        <taxon>Halobacteriales</taxon>
        <taxon>Natronoarchaeaceae</taxon>
    </lineage>
</organism>
<evidence type="ECO:0000313" key="4">
    <source>
        <dbReference type="Proteomes" id="UP000219453"/>
    </source>
</evidence>
<dbReference type="NCBIfam" id="NF045487">
    <property type="entry name" value="ASRP"/>
    <property type="match status" value="1"/>
</dbReference>
<dbReference type="GO" id="GO:0016887">
    <property type="term" value="F:ATP hydrolysis activity"/>
    <property type="evidence" value="ECO:0007669"/>
    <property type="project" value="InterPro"/>
</dbReference>
<accession>A0A285P5K1</accession>
<feature type="region of interest" description="Disordered" evidence="2">
    <location>
        <begin position="197"/>
        <end position="218"/>
    </location>
</feature>
<evidence type="ECO:0000313" key="3">
    <source>
        <dbReference type="EMBL" id="SNZ17012.1"/>
    </source>
</evidence>
<evidence type="ECO:0000256" key="1">
    <source>
        <dbReference type="SAM" id="Coils"/>
    </source>
</evidence>
<keyword evidence="4" id="KW-1185">Reference proteome</keyword>
<feature type="coiled-coil region" evidence="1">
    <location>
        <begin position="355"/>
        <end position="512"/>
    </location>
</feature>
<dbReference type="AlphaFoldDB" id="A0A285P5K1"/>
<name>A0A285P5K1_NATPI</name>
<dbReference type="OrthoDB" id="241568at2157"/>
<evidence type="ECO:0000256" key="2">
    <source>
        <dbReference type="SAM" id="MobiDB-lite"/>
    </source>
</evidence>